<sequence length="106" mass="12553">FHLIQFPEKGRVLIADRNFKIGEIVFEEKALIIWDSDITLTSNPYKMFLELKIDERDQILNEFYYPGDNAEALNKAEKFIDDLIENKTLELPQSQNENKNMLIKFE</sequence>
<protein>
    <submittedName>
        <fullName evidence="1">Uncharacterized protein</fullName>
    </submittedName>
</protein>
<proteinExistence type="predicted"/>
<name>A0A8S2XZV5_9BILA</name>
<dbReference type="InterPro" id="IPR046341">
    <property type="entry name" value="SET_dom_sf"/>
</dbReference>
<feature type="non-terminal residue" evidence="1">
    <location>
        <position position="106"/>
    </location>
</feature>
<dbReference type="AlphaFoldDB" id="A0A8S2XZV5"/>
<organism evidence="1 2">
    <name type="scientific">Didymodactylos carnosus</name>
    <dbReference type="NCBI Taxonomy" id="1234261"/>
    <lineage>
        <taxon>Eukaryota</taxon>
        <taxon>Metazoa</taxon>
        <taxon>Spiralia</taxon>
        <taxon>Gnathifera</taxon>
        <taxon>Rotifera</taxon>
        <taxon>Eurotatoria</taxon>
        <taxon>Bdelloidea</taxon>
        <taxon>Philodinida</taxon>
        <taxon>Philodinidae</taxon>
        <taxon>Didymodactylos</taxon>
    </lineage>
</organism>
<dbReference type="Proteomes" id="UP000682733">
    <property type="component" value="Unassembled WGS sequence"/>
</dbReference>
<feature type="non-terminal residue" evidence="1">
    <location>
        <position position="1"/>
    </location>
</feature>
<evidence type="ECO:0000313" key="1">
    <source>
        <dbReference type="EMBL" id="CAF4529120.1"/>
    </source>
</evidence>
<evidence type="ECO:0000313" key="2">
    <source>
        <dbReference type="Proteomes" id="UP000682733"/>
    </source>
</evidence>
<dbReference type="EMBL" id="CAJOBA010103591">
    <property type="protein sequence ID" value="CAF4529120.1"/>
    <property type="molecule type" value="Genomic_DNA"/>
</dbReference>
<reference evidence="1" key="1">
    <citation type="submission" date="2021-02" db="EMBL/GenBank/DDBJ databases">
        <authorList>
            <person name="Nowell W R."/>
        </authorList>
    </citation>
    <scope>NUCLEOTIDE SEQUENCE</scope>
</reference>
<dbReference type="SUPFAM" id="SSF82199">
    <property type="entry name" value="SET domain"/>
    <property type="match status" value="1"/>
</dbReference>
<comment type="caution">
    <text evidence="1">The sequence shown here is derived from an EMBL/GenBank/DDBJ whole genome shotgun (WGS) entry which is preliminary data.</text>
</comment>
<gene>
    <name evidence="1" type="ORF">TMI583_LOCUS48985</name>
</gene>
<accession>A0A8S2XZV5</accession>